<dbReference type="Gene3D" id="1.25.40.10">
    <property type="entry name" value="Tetratricopeptide repeat domain"/>
    <property type="match status" value="1"/>
</dbReference>
<dbReference type="InterPro" id="IPR019734">
    <property type="entry name" value="TPR_rpt"/>
</dbReference>
<evidence type="ECO:0000313" key="1">
    <source>
        <dbReference type="EMBL" id="OMJ86964.1"/>
    </source>
</evidence>
<dbReference type="OrthoDB" id="296485at2759"/>
<accession>A0A1R2CD62</accession>
<keyword evidence="2" id="KW-1185">Reference proteome</keyword>
<dbReference type="InterPro" id="IPR011990">
    <property type="entry name" value="TPR-like_helical_dom_sf"/>
</dbReference>
<dbReference type="SMART" id="SM00028">
    <property type="entry name" value="TPR"/>
    <property type="match status" value="4"/>
</dbReference>
<sequence length="249" mass="28730">MCDNEIEDLTLRCNKLAMEYLKAQRFKDSFALLSKAETVLKNEEEVPNRLKLLSITYNNLACFYKRKKQLKLALKYALESLELEKQIEENDSELASTHLNLCAIYSAMNKHSTGLEHAQEAIGILEKTDDKSPQVNTNGIIAFYNCGAELEHLHQKEEALKYYEIGYKKSVIEFGEDNQLTQSFAMVIEKLNQAISAEQQVKRFRESVYLKSKREVRTKLPFLSPMTSKKSSVLKSSRRLHRTSKSFFV</sequence>
<dbReference type="SUPFAM" id="SSF48452">
    <property type="entry name" value="TPR-like"/>
    <property type="match status" value="1"/>
</dbReference>
<proteinExistence type="predicted"/>
<comment type="caution">
    <text evidence="1">The sequence shown here is derived from an EMBL/GenBank/DDBJ whole genome shotgun (WGS) entry which is preliminary data.</text>
</comment>
<organism evidence="1 2">
    <name type="scientific">Stentor coeruleus</name>
    <dbReference type="NCBI Taxonomy" id="5963"/>
    <lineage>
        <taxon>Eukaryota</taxon>
        <taxon>Sar</taxon>
        <taxon>Alveolata</taxon>
        <taxon>Ciliophora</taxon>
        <taxon>Postciliodesmatophora</taxon>
        <taxon>Heterotrichea</taxon>
        <taxon>Heterotrichida</taxon>
        <taxon>Stentoridae</taxon>
        <taxon>Stentor</taxon>
    </lineage>
</organism>
<protein>
    <recommendedName>
        <fullName evidence="3">MalT-like TPR region domain-containing protein</fullName>
    </recommendedName>
</protein>
<dbReference type="EMBL" id="MPUH01000190">
    <property type="protein sequence ID" value="OMJ86964.1"/>
    <property type="molecule type" value="Genomic_DNA"/>
</dbReference>
<dbReference type="Proteomes" id="UP000187209">
    <property type="component" value="Unassembled WGS sequence"/>
</dbReference>
<evidence type="ECO:0008006" key="3">
    <source>
        <dbReference type="Google" id="ProtNLM"/>
    </source>
</evidence>
<reference evidence="1 2" key="1">
    <citation type="submission" date="2016-11" db="EMBL/GenBank/DDBJ databases">
        <title>The macronuclear genome of Stentor coeruleus: a giant cell with tiny introns.</title>
        <authorList>
            <person name="Slabodnick M."/>
            <person name="Ruby J.G."/>
            <person name="Reiff S.B."/>
            <person name="Swart E.C."/>
            <person name="Gosai S."/>
            <person name="Prabakaran S."/>
            <person name="Witkowska E."/>
            <person name="Larue G.E."/>
            <person name="Fisher S."/>
            <person name="Freeman R.M."/>
            <person name="Gunawardena J."/>
            <person name="Chu W."/>
            <person name="Stover N.A."/>
            <person name="Gregory B.D."/>
            <person name="Nowacki M."/>
            <person name="Derisi J."/>
            <person name="Roy S.W."/>
            <person name="Marshall W.F."/>
            <person name="Sood P."/>
        </authorList>
    </citation>
    <scope>NUCLEOTIDE SEQUENCE [LARGE SCALE GENOMIC DNA]</scope>
    <source>
        <strain evidence="1">WM001</strain>
    </source>
</reference>
<name>A0A1R2CD62_9CILI</name>
<gene>
    <name evidence="1" type="ORF">SteCoe_11437</name>
</gene>
<evidence type="ECO:0000313" key="2">
    <source>
        <dbReference type="Proteomes" id="UP000187209"/>
    </source>
</evidence>
<dbReference type="AlphaFoldDB" id="A0A1R2CD62"/>